<feature type="region of interest" description="Disordered" evidence="8">
    <location>
        <begin position="146"/>
        <end position="198"/>
    </location>
</feature>
<dbReference type="SUPFAM" id="SSF52304">
    <property type="entry name" value="Type II 3-dehydroquinate dehydratase"/>
    <property type="match status" value="1"/>
</dbReference>
<sequence>MYGLASYMVLNGPNLNMLGIREPGVYGAESLVAIVGRLTRMAEQWGVRLETFQSNHEGELIDRIHAAYGTHDGILINPGALTHYSYALRDAISAVNIPTVEVHMSNIHTREAFRHVSVTAPVVLGQIAGFGSRSYELGLLALHHTVSDSKREPSGGPDERIDNSPLSGDDENESTPHYSTERNDGSSRLGSTVGDQRD</sequence>
<evidence type="ECO:0000256" key="3">
    <source>
        <dbReference type="ARBA" id="ARBA00011037"/>
    </source>
</evidence>
<dbReference type="NCBIfam" id="NF003805">
    <property type="entry name" value="PRK05395.1-2"/>
    <property type="match status" value="1"/>
</dbReference>
<protein>
    <recommendedName>
        <fullName evidence="5 7">3-dehydroquinate dehydratase</fullName>
        <shortName evidence="7">3-dehydroquinase</shortName>
        <ecNumber evidence="5 7">4.2.1.10</ecNumber>
    </recommendedName>
    <alternativeName>
        <fullName evidence="7">Type II DHQase</fullName>
    </alternativeName>
</protein>
<dbReference type="NCBIfam" id="NF003806">
    <property type="entry name" value="PRK05395.1-3"/>
    <property type="match status" value="1"/>
</dbReference>
<dbReference type="EMBL" id="BALG01000167">
    <property type="protein sequence ID" value="GAC43049.1"/>
    <property type="molecule type" value="Genomic_DNA"/>
</dbReference>
<dbReference type="PANTHER" id="PTHR21272:SF3">
    <property type="entry name" value="CATABOLIC 3-DEHYDROQUINASE"/>
    <property type="match status" value="1"/>
</dbReference>
<evidence type="ECO:0000256" key="7">
    <source>
        <dbReference type="HAMAP-Rule" id="MF_00169"/>
    </source>
</evidence>
<feature type="binding site" evidence="7">
    <location>
        <position position="77"/>
    </location>
    <ligand>
        <name>substrate</name>
    </ligand>
</feature>
<dbReference type="UniPathway" id="UPA00053">
    <property type="reaction ID" value="UER00086"/>
</dbReference>
<evidence type="ECO:0000256" key="6">
    <source>
        <dbReference type="ARBA" id="ARBA00023239"/>
    </source>
</evidence>
<dbReference type="AlphaFoldDB" id="M9M273"/>
<evidence type="ECO:0000313" key="10">
    <source>
        <dbReference type="Proteomes" id="UP000029453"/>
    </source>
</evidence>
<comment type="function">
    <text evidence="7">Catalyzes a trans-dehydration via an enolate intermediate.</text>
</comment>
<dbReference type="GO" id="GO:0009423">
    <property type="term" value="P:chorismate biosynthetic process"/>
    <property type="evidence" value="ECO:0007669"/>
    <property type="project" value="UniProtKB-UniRule"/>
</dbReference>
<evidence type="ECO:0000256" key="8">
    <source>
        <dbReference type="SAM" id="MobiDB-lite"/>
    </source>
</evidence>
<organism evidence="9 10">
    <name type="scientific">Paenibacillus popilliae ATCC 14706</name>
    <dbReference type="NCBI Taxonomy" id="1212764"/>
    <lineage>
        <taxon>Bacteria</taxon>
        <taxon>Bacillati</taxon>
        <taxon>Bacillota</taxon>
        <taxon>Bacilli</taxon>
        <taxon>Bacillales</taxon>
        <taxon>Paenibacillaceae</taxon>
        <taxon>Paenibacillus</taxon>
    </lineage>
</organism>
<comment type="catalytic activity">
    <reaction evidence="1 7">
        <text>3-dehydroquinate = 3-dehydroshikimate + H2O</text>
        <dbReference type="Rhea" id="RHEA:21096"/>
        <dbReference type="ChEBI" id="CHEBI:15377"/>
        <dbReference type="ChEBI" id="CHEBI:16630"/>
        <dbReference type="ChEBI" id="CHEBI:32364"/>
        <dbReference type="EC" id="4.2.1.10"/>
    </reaction>
</comment>
<reference evidence="9 10" key="1">
    <citation type="submission" date="2012-10" db="EMBL/GenBank/DDBJ databases">
        <title>Draft Genome Sequence of Paenibacillus popilliae ATCC 14706T.</title>
        <authorList>
            <person name="Iiyama K."/>
            <person name="Mori K."/>
            <person name="Mon H."/>
            <person name="Chieda Y."/>
            <person name="Lee J.M."/>
            <person name="Kusakabe T."/>
            <person name="Tashiro K."/>
            <person name="Asano S."/>
            <person name="Yasunaga-Aoki C."/>
            <person name="Shimizu S."/>
        </authorList>
    </citation>
    <scope>NUCLEOTIDE SEQUENCE [LARGE SCALE GENOMIC DNA]</scope>
    <source>
        <strain evidence="9 10">ATCC 14706</strain>
    </source>
</reference>
<feature type="binding site" evidence="7">
    <location>
        <begin position="104"/>
        <end position="105"/>
    </location>
    <ligand>
        <name>substrate</name>
    </ligand>
</feature>
<keyword evidence="7" id="KW-0057">Aromatic amino acid biosynthesis</keyword>
<name>M9M273_PAEPP</name>
<evidence type="ECO:0000256" key="1">
    <source>
        <dbReference type="ARBA" id="ARBA00001864"/>
    </source>
</evidence>
<dbReference type="NCBIfam" id="NF003807">
    <property type="entry name" value="PRK05395.1-4"/>
    <property type="match status" value="1"/>
</dbReference>
<comment type="caution">
    <text evidence="9">The sequence shown here is derived from an EMBL/GenBank/DDBJ whole genome shotgun (WGS) entry which is preliminary data.</text>
</comment>
<evidence type="ECO:0000256" key="5">
    <source>
        <dbReference type="ARBA" id="ARBA00012060"/>
    </source>
</evidence>
<dbReference type="GO" id="GO:0008652">
    <property type="term" value="P:amino acid biosynthetic process"/>
    <property type="evidence" value="ECO:0007669"/>
    <property type="project" value="UniProtKB-KW"/>
</dbReference>
<feature type="binding site" evidence="7">
    <location>
        <position position="83"/>
    </location>
    <ligand>
        <name>substrate</name>
    </ligand>
</feature>
<dbReference type="EC" id="4.2.1.10" evidence="5 7"/>
<evidence type="ECO:0000256" key="4">
    <source>
        <dbReference type="ARBA" id="ARBA00011193"/>
    </source>
</evidence>
<dbReference type="Proteomes" id="UP000029453">
    <property type="component" value="Unassembled WGS sequence"/>
</dbReference>
<keyword evidence="10" id="KW-1185">Reference proteome</keyword>
<dbReference type="CDD" id="cd00466">
    <property type="entry name" value="DHQase_II"/>
    <property type="match status" value="1"/>
</dbReference>
<dbReference type="GO" id="GO:0019631">
    <property type="term" value="P:quinate catabolic process"/>
    <property type="evidence" value="ECO:0007669"/>
    <property type="project" value="TreeGrafter"/>
</dbReference>
<dbReference type="GO" id="GO:0009073">
    <property type="term" value="P:aromatic amino acid family biosynthetic process"/>
    <property type="evidence" value="ECO:0007669"/>
    <property type="project" value="UniProtKB-KW"/>
</dbReference>
<feature type="active site" description="Proton acceptor" evidence="7">
    <location>
        <position position="26"/>
    </location>
</feature>
<dbReference type="Pfam" id="PF01220">
    <property type="entry name" value="DHquinase_II"/>
    <property type="match status" value="1"/>
</dbReference>
<evidence type="ECO:0000313" key="9">
    <source>
        <dbReference type="EMBL" id="GAC43049.1"/>
    </source>
</evidence>
<dbReference type="InterPro" id="IPR001874">
    <property type="entry name" value="DHquinase_II"/>
</dbReference>
<dbReference type="InterPro" id="IPR018509">
    <property type="entry name" value="DHquinase_II_CS"/>
</dbReference>
<feature type="binding site" evidence="7">
    <location>
        <position position="114"/>
    </location>
    <ligand>
        <name>substrate</name>
    </ligand>
</feature>
<dbReference type="PROSITE" id="PS01029">
    <property type="entry name" value="DEHYDROQUINASE_II"/>
    <property type="match status" value="1"/>
</dbReference>
<comment type="subunit">
    <text evidence="4 7">Homododecamer.</text>
</comment>
<dbReference type="HAMAP" id="MF_00169">
    <property type="entry name" value="AroQ"/>
    <property type="match status" value="1"/>
</dbReference>
<feature type="active site" description="Proton donor" evidence="7">
    <location>
        <position position="103"/>
    </location>
</feature>
<gene>
    <name evidence="7" type="primary">aroQ</name>
    <name evidence="9" type="ORF">PPOP_2412</name>
</gene>
<accession>M9M273</accession>
<evidence type="ECO:0000256" key="2">
    <source>
        <dbReference type="ARBA" id="ARBA00004902"/>
    </source>
</evidence>
<dbReference type="InterPro" id="IPR036441">
    <property type="entry name" value="DHquinase_II_sf"/>
</dbReference>
<feature type="site" description="Transition state stabilizer" evidence="7">
    <location>
        <position position="21"/>
    </location>
</feature>
<dbReference type="NCBIfam" id="TIGR01088">
    <property type="entry name" value="aroQ"/>
    <property type="match status" value="1"/>
</dbReference>
<comment type="similarity">
    <text evidence="3 7">Belongs to the type-II 3-dehydroquinase family.</text>
</comment>
<dbReference type="Gene3D" id="3.40.50.9100">
    <property type="entry name" value="Dehydroquinase, class II"/>
    <property type="match status" value="1"/>
</dbReference>
<feature type="compositionally biased region" description="Polar residues" evidence="8">
    <location>
        <begin position="186"/>
        <end position="198"/>
    </location>
</feature>
<feature type="binding site" evidence="7">
    <location>
        <position position="90"/>
    </location>
    <ligand>
        <name>substrate</name>
    </ligand>
</feature>
<keyword evidence="6 7" id="KW-0456">Lyase</keyword>
<comment type="pathway">
    <text evidence="2 7">Metabolic intermediate biosynthesis; chorismate biosynthesis; chorismate from D-erythrose 4-phosphate and phosphoenolpyruvate: step 3/7.</text>
</comment>
<dbReference type="PANTHER" id="PTHR21272">
    <property type="entry name" value="CATABOLIC 3-DEHYDROQUINASE"/>
    <property type="match status" value="1"/>
</dbReference>
<feature type="compositionally biased region" description="Basic and acidic residues" evidence="8">
    <location>
        <begin position="146"/>
        <end position="162"/>
    </location>
</feature>
<dbReference type="GO" id="GO:0003855">
    <property type="term" value="F:3-dehydroquinate dehydratase activity"/>
    <property type="evidence" value="ECO:0007669"/>
    <property type="project" value="UniProtKB-UniRule"/>
</dbReference>
<keyword evidence="7" id="KW-0028">Amino-acid biosynthesis</keyword>
<proteinExistence type="inferred from homology"/>